<feature type="region of interest" description="Disordered" evidence="2">
    <location>
        <begin position="815"/>
        <end position="878"/>
    </location>
</feature>
<dbReference type="EMBL" id="KQ241891">
    <property type="protein sequence ID" value="KNC82802.1"/>
    <property type="molecule type" value="Genomic_DNA"/>
</dbReference>
<feature type="region of interest" description="Disordered" evidence="2">
    <location>
        <begin position="557"/>
        <end position="582"/>
    </location>
</feature>
<evidence type="ECO:0000313" key="4">
    <source>
        <dbReference type="EMBL" id="KNC82802.1"/>
    </source>
</evidence>
<dbReference type="InterPro" id="IPR013087">
    <property type="entry name" value="Znf_C2H2_type"/>
</dbReference>
<sequence length="924" mass="99496">MGAPNDSCRGARDSVSQPVMNASDDSGRDDSSIAVPPVGDPSLDTSTEAIDFFASSILDAPLDEHIEDCESGSPPKTKIDATHGGDAQYFTQSPPITPGSSVEASTLQPGNAFDRSPIAAGVRRLFVGSSSDELESLKHMSSVYMTPPDTISTRQAGKRSTANDGHVRVRYKSSSFEISADEQEFATSAPPIPLATELVDTKRKFVVSAMKGGHVLEAVYTLPEECEHLGELYASKGAWALNPDGTVQPRSRTLMSGAAVDGETVAAWVHTDGVKLKQSSTLSVSTTTVDGQSIGSQNTTEYLHGADVDKSDSIPDMLSDSIPDTCPDSISDTCTDESIPDTCTESLEEYEKAIKGGCLSPGMIPTFVDSVLPHPGNVSAASRMGAIGSDPQISTMTRGGVQASVGVRQPDSEDKGKGRSKESPALTEDRTVDGDEGMPLDTTLTHSTHLNAEEDAHIYVDQHDGNIGLVHNRASEVRGNAHSQNKQPTSKDEIEHGTLHKDIHVTQKSTDQFGSEEGGGEGKDDVLRDTASAADIPLPNVGVSKLAEIASRLLQKNTKSARSTVSRAANSSRTQSDSYDEDRSFPVAISTVDPQASIDVKTARELPITADASLQNTRGVSMETEYVGGRARGVKRSAVVPQSISRSEDTESCYMVYRGCDRTFDTIQKRDQYLQTGTGQRPYECAVLKCRQGFAQATEVNAHYGTEHAQLIKRLKLARQAEAKARAQNITAREHADWERVKQHAQEAQRRARRHGDDRDAASGTAKTVKRGKTPQRARPAKVKQKKSTEKHTSKLPNRVVRNKMAFHRALKAVATSGNNGKRTAVGRPKTKTAAAATATAHKTKTATGAGTTKPSSQADKTSSVTKVSKVGDAHKRQPIRVAYPIHPPSPERHYTCPELNCGKRYARKHYYTQHMKKAHQINA</sequence>
<dbReference type="GeneID" id="25905437"/>
<reference evidence="4 5" key="1">
    <citation type="submission" date="2011-02" db="EMBL/GenBank/DDBJ databases">
        <title>The Genome Sequence of Sphaeroforma arctica JP610.</title>
        <authorList>
            <consortium name="The Broad Institute Genome Sequencing Platform"/>
            <person name="Russ C."/>
            <person name="Cuomo C."/>
            <person name="Young S.K."/>
            <person name="Zeng Q."/>
            <person name="Gargeya S."/>
            <person name="Alvarado L."/>
            <person name="Berlin A."/>
            <person name="Chapman S.B."/>
            <person name="Chen Z."/>
            <person name="Freedman E."/>
            <person name="Gellesch M."/>
            <person name="Goldberg J."/>
            <person name="Griggs A."/>
            <person name="Gujja S."/>
            <person name="Heilman E."/>
            <person name="Heiman D."/>
            <person name="Howarth C."/>
            <person name="Mehta T."/>
            <person name="Neiman D."/>
            <person name="Pearson M."/>
            <person name="Roberts A."/>
            <person name="Saif S."/>
            <person name="Shea T."/>
            <person name="Shenoy N."/>
            <person name="Sisk P."/>
            <person name="Stolte C."/>
            <person name="Sykes S."/>
            <person name="White J."/>
            <person name="Yandava C."/>
            <person name="Burger G."/>
            <person name="Gray M.W."/>
            <person name="Holland P.W.H."/>
            <person name="King N."/>
            <person name="Lang F.B.F."/>
            <person name="Roger A.J."/>
            <person name="Ruiz-Trillo I."/>
            <person name="Haas B."/>
            <person name="Nusbaum C."/>
            <person name="Birren B."/>
        </authorList>
    </citation>
    <scope>NUCLEOTIDE SEQUENCE [LARGE SCALE GENOMIC DNA]</scope>
    <source>
        <strain evidence="4 5">JP610</strain>
    </source>
</reference>
<evidence type="ECO:0000259" key="3">
    <source>
        <dbReference type="PROSITE" id="PS50157"/>
    </source>
</evidence>
<organism evidence="4 5">
    <name type="scientific">Sphaeroforma arctica JP610</name>
    <dbReference type="NCBI Taxonomy" id="667725"/>
    <lineage>
        <taxon>Eukaryota</taxon>
        <taxon>Ichthyosporea</taxon>
        <taxon>Ichthyophonida</taxon>
        <taxon>Sphaeroforma</taxon>
    </lineage>
</organism>
<feature type="region of interest" description="Disordered" evidence="2">
    <location>
        <begin position="1"/>
        <end position="45"/>
    </location>
</feature>
<feature type="region of interest" description="Disordered" evidence="2">
    <location>
        <begin position="728"/>
        <end position="800"/>
    </location>
</feature>
<feature type="compositionally biased region" description="Basic residues" evidence="2">
    <location>
        <begin position="768"/>
        <end position="786"/>
    </location>
</feature>
<keyword evidence="1" id="KW-0479">Metal-binding</keyword>
<feature type="compositionally biased region" description="Basic and acidic residues" evidence="2">
    <location>
        <begin position="410"/>
        <end position="433"/>
    </location>
</feature>
<feature type="domain" description="C2H2-type" evidence="3">
    <location>
        <begin position="895"/>
        <end position="920"/>
    </location>
</feature>
<evidence type="ECO:0000256" key="1">
    <source>
        <dbReference type="PROSITE-ProRule" id="PRU00042"/>
    </source>
</evidence>
<dbReference type="GO" id="GO:0008270">
    <property type="term" value="F:zinc ion binding"/>
    <property type="evidence" value="ECO:0007669"/>
    <property type="project" value="UniProtKB-KW"/>
</dbReference>
<dbReference type="PROSITE" id="PS00028">
    <property type="entry name" value="ZINC_FINGER_C2H2_1"/>
    <property type="match status" value="2"/>
</dbReference>
<feature type="region of interest" description="Disordered" evidence="2">
    <location>
        <begin position="499"/>
        <end position="526"/>
    </location>
</feature>
<dbReference type="PROSITE" id="PS50157">
    <property type="entry name" value="ZINC_FINGER_C2H2_2"/>
    <property type="match status" value="1"/>
</dbReference>
<gene>
    <name evidence="4" type="ORF">SARC_04933</name>
</gene>
<feature type="region of interest" description="Disordered" evidence="2">
    <location>
        <begin position="84"/>
        <end position="114"/>
    </location>
</feature>
<evidence type="ECO:0000313" key="5">
    <source>
        <dbReference type="Proteomes" id="UP000054560"/>
    </source>
</evidence>
<feature type="compositionally biased region" description="Low complexity" evidence="2">
    <location>
        <begin position="832"/>
        <end position="854"/>
    </location>
</feature>
<accession>A0A0L0G103</accession>
<feature type="compositionally biased region" description="Polar residues" evidence="2">
    <location>
        <begin position="855"/>
        <end position="867"/>
    </location>
</feature>
<proteinExistence type="predicted"/>
<feature type="compositionally biased region" description="Basic and acidic residues" evidence="2">
    <location>
        <begin position="732"/>
        <end position="761"/>
    </location>
</feature>
<protein>
    <recommendedName>
        <fullName evidence="3">C2H2-type domain-containing protein</fullName>
    </recommendedName>
</protein>
<keyword evidence="1" id="KW-0862">Zinc</keyword>
<keyword evidence="5" id="KW-1185">Reference proteome</keyword>
<dbReference type="Proteomes" id="UP000054560">
    <property type="component" value="Unassembled WGS sequence"/>
</dbReference>
<feature type="compositionally biased region" description="Polar residues" evidence="2">
    <location>
        <begin position="89"/>
        <end position="109"/>
    </location>
</feature>
<dbReference type="AlphaFoldDB" id="A0A0L0G103"/>
<feature type="compositionally biased region" description="Polar residues" evidence="2">
    <location>
        <begin position="14"/>
        <end position="24"/>
    </location>
</feature>
<evidence type="ECO:0000256" key="2">
    <source>
        <dbReference type="SAM" id="MobiDB-lite"/>
    </source>
</evidence>
<dbReference type="RefSeq" id="XP_014156704.1">
    <property type="nucleotide sequence ID" value="XM_014301229.1"/>
</dbReference>
<dbReference type="SMART" id="SM00355">
    <property type="entry name" value="ZnF_C2H2"/>
    <property type="match status" value="2"/>
</dbReference>
<feature type="compositionally biased region" description="Polar residues" evidence="2">
    <location>
        <begin position="557"/>
        <end position="577"/>
    </location>
</feature>
<name>A0A0L0G103_9EUKA</name>
<keyword evidence="1" id="KW-0863">Zinc-finger</keyword>
<dbReference type="Gene3D" id="3.30.160.60">
    <property type="entry name" value="Classic Zinc Finger"/>
    <property type="match status" value="1"/>
</dbReference>
<feature type="region of interest" description="Disordered" evidence="2">
    <location>
        <begin position="388"/>
        <end position="443"/>
    </location>
</feature>